<feature type="transmembrane region" description="Helical" evidence="1">
    <location>
        <begin position="227"/>
        <end position="247"/>
    </location>
</feature>
<feature type="transmembrane region" description="Helical" evidence="1">
    <location>
        <begin position="5"/>
        <end position="20"/>
    </location>
</feature>
<dbReference type="AlphaFoldDB" id="A0A412IMC2"/>
<keyword evidence="1" id="KW-0812">Transmembrane</keyword>
<evidence type="ECO:0000313" key="3">
    <source>
        <dbReference type="Proteomes" id="UP000283341"/>
    </source>
</evidence>
<organism evidence="2 3">
    <name type="scientific">Bacteroides cellulosilyticus</name>
    <dbReference type="NCBI Taxonomy" id="246787"/>
    <lineage>
        <taxon>Bacteria</taxon>
        <taxon>Pseudomonadati</taxon>
        <taxon>Bacteroidota</taxon>
        <taxon>Bacteroidia</taxon>
        <taxon>Bacteroidales</taxon>
        <taxon>Bacteroidaceae</taxon>
        <taxon>Bacteroides</taxon>
    </lineage>
</organism>
<comment type="caution">
    <text evidence="2">The sequence shown here is derived from an EMBL/GenBank/DDBJ whole genome shotgun (WGS) entry which is preliminary data.</text>
</comment>
<evidence type="ECO:0000313" key="2">
    <source>
        <dbReference type="EMBL" id="RGS39060.1"/>
    </source>
</evidence>
<gene>
    <name evidence="2" type="ORF">DWX97_03745</name>
</gene>
<accession>A0A412IMC2</accession>
<feature type="transmembrane region" description="Helical" evidence="1">
    <location>
        <begin position="287"/>
        <end position="305"/>
    </location>
</feature>
<feature type="transmembrane region" description="Helical" evidence="1">
    <location>
        <begin position="96"/>
        <end position="115"/>
    </location>
</feature>
<sequence length="427" mass="49101">MLLPIIIVVFSVIGGVFFWRKKKNLWNPVSVFLFEWALVVYLSSLRLYNLIDISSKAYIFVLIGVISFFIGSLFGDNLRLGKKRIGRVYEINYTRMNIASIVIIVFSLFRILFIIKLLSGGFSWWEIRLMSTSGEGGIGTLKGGNVSVFLHDCIIAPLMYLIVPTLFAELLVGARNKKFILLSLIAMTCYSISTVSRAVWAFSVLYILFIVLLYRKKYSLPKKVKRMMKYGIFIIIFLCVIIYRITLMRNVEADILTNMYAYITGCMPLLTLHLNEVTSSIRTYGAMSLYGFLYPVFFVLNYLHLLPYPDAFMDAQYVKNSLETFMPLSPDITMNAYVTLFYYFYIDFGYLGIIIGAFAFGYLCMKSYKYLKSTGDIRSLVLYLILIQFIVFSVARIYTGLSTRALSIVWLLFVFKSIGNKYTLNNK</sequence>
<feature type="transmembrane region" description="Helical" evidence="1">
    <location>
        <begin position="149"/>
        <end position="171"/>
    </location>
</feature>
<evidence type="ECO:0000256" key="1">
    <source>
        <dbReference type="SAM" id="Phobius"/>
    </source>
</evidence>
<dbReference type="NCBIfam" id="TIGR04370">
    <property type="entry name" value="glyco_rpt_poly"/>
    <property type="match status" value="1"/>
</dbReference>
<feature type="transmembrane region" description="Helical" evidence="1">
    <location>
        <begin position="199"/>
        <end position="215"/>
    </location>
</feature>
<feature type="transmembrane region" description="Helical" evidence="1">
    <location>
        <begin position="377"/>
        <end position="395"/>
    </location>
</feature>
<proteinExistence type="predicted"/>
<protein>
    <submittedName>
        <fullName evidence="2">Oligosaccharide repeat unit polymerase</fullName>
    </submittedName>
</protein>
<feature type="transmembrane region" description="Helical" evidence="1">
    <location>
        <begin position="57"/>
        <end position="75"/>
    </location>
</feature>
<feature type="transmembrane region" description="Helical" evidence="1">
    <location>
        <begin position="178"/>
        <end position="193"/>
    </location>
</feature>
<dbReference type="EMBL" id="QRVJ01000002">
    <property type="protein sequence ID" value="RGS39060.1"/>
    <property type="molecule type" value="Genomic_DNA"/>
</dbReference>
<reference evidence="2 3" key="1">
    <citation type="submission" date="2018-08" db="EMBL/GenBank/DDBJ databases">
        <title>A genome reference for cultivated species of the human gut microbiota.</title>
        <authorList>
            <person name="Zou Y."/>
            <person name="Xue W."/>
            <person name="Luo G."/>
        </authorList>
    </citation>
    <scope>NUCLEOTIDE SEQUENCE [LARGE SCALE GENOMIC DNA]</scope>
    <source>
        <strain evidence="2 3">AF22-3AC</strain>
    </source>
</reference>
<keyword evidence="1" id="KW-1133">Transmembrane helix</keyword>
<feature type="transmembrane region" description="Helical" evidence="1">
    <location>
        <begin position="32"/>
        <end position="51"/>
    </location>
</feature>
<dbReference type="Proteomes" id="UP000283341">
    <property type="component" value="Unassembled WGS sequence"/>
</dbReference>
<dbReference type="RefSeq" id="WP_118401826.1">
    <property type="nucleotide sequence ID" value="NZ_JADNFX010000003.1"/>
</dbReference>
<feature type="transmembrane region" description="Helical" evidence="1">
    <location>
        <begin position="340"/>
        <end position="365"/>
    </location>
</feature>
<name>A0A412IMC2_9BACE</name>
<keyword evidence="1" id="KW-0472">Membrane</keyword>
<feature type="transmembrane region" description="Helical" evidence="1">
    <location>
        <begin position="259"/>
        <end position="275"/>
    </location>
</feature>